<accession>A0AAV4D5J8</accession>
<evidence type="ECO:0000256" key="1">
    <source>
        <dbReference type="SAM" id="MobiDB-lite"/>
    </source>
</evidence>
<protein>
    <submittedName>
        <fullName evidence="2">Uncharacterized protein</fullName>
    </submittedName>
</protein>
<sequence length="105" mass="11521">MDLSSNPSTNSLAGRGPKYLRLLAEDRGNNTLTAILQQTAPLQQTLGPRACLLTFRLAEQPTTLRREDCAAREIKGTSPKHPIQSHNMNARHHTASSRVHAIPCV</sequence>
<name>A0AAV4D5J8_9GAST</name>
<dbReference type="EMBL" id="BLXT01007473">
    <property type="protein sequence ID" value="GFO39241.1"/>
    <property type="molecule type" value="Genomic_DNA"/>
</dbReference>
<dbReference type="Proteomes" id="UP000735302">
    <property type="component" value="Unassembled WGS sequence"/>
</dbReference>
<comment type="caution">
    <text evidence="2">The sequence shown here is derived from an EMBL/GenBank/DDBJ whole genome shotgun (WGS) entry which is preliminary data.</text>
</comment>
<feature type="region of interest" description="Disordered" evidence="1">
    <location>
        <begin position="75"/>
        <end position="105"/>
    </location>
</feature>
<gene>
    <name evidence="2" type="ORF">PoB_006574600</name>
</gene>
<evidence type="ECO:0000313" key="2">
    <source>
        <dbReference type="EMBL" id="GFO39241.1"/>
    </source>
</evidence>
<dbReference type="AlphaFoldDB" id="A0AAV4D5J8"/>
<evidence type="ECO:0000313" key="3">
    <source>
        <dbReference type="Proteomes" id="UP000735302"/>
    </source>
</evidence>
<keyword evidence="3" id="KW-1185">Reference proteome</keyword>
<organism evidence="2 3">
    <name type="scientific">Plakobranchus ocellatus</name>
    <dbReference type="NCBI Taxonomy" id="259542"/>
    <lineage>
        <taxon>Eukaryota</taxon>
        <taxon>Metazoa</taxon>
        <taxon>Spiralia</taxon>
        <taxon>Lophotrochozoa</taxon>
        <taxon>Mollusca</taxon>
        <taxon>Gastropoda</taxon>
        <taxon>Heterobranchia</taxon>
        <taxon>Euthyneura</taxon>
        <taxon>Panpulmonata</taxon>
        <taxon>Sacoglossa</taxon>
        <taxon>Placobranchoidea</taxon>
        <taxon>Plakobranchidae</taxon>
        <taxon>Plakobranchus</taxon>
    </lineage>
</organism>
<proteinExistence type="predicted"/>
<reference evidence="2 3" key="1">
    <citation type="journal article" date="2021" name="Elife">
        <title>Chloroplast acquisition without the gene transfer in kleptoplastic sea slugs, Plakobranchus ocellatus.</title>
        <authorList>
            <person name="Maeda T."/>
            <person name="Takahashi S."/>
            <person name="Yoshida T."/>
            <person name="Shimamura S."/>
            <person name="Takaki Y."/>
            <person name="Nagai Y."/>
            <person name="Toyoda A."/>
            <person name="Suzuki Y."/>
            <person name="Arimoto A."/>
            <person name="Ishii H."/>
            <person name="Satoh N."/>
            <person name="Nishiyama T."/>
            <person name="Hasebe M."/>
            <person name="Maruyama T."/>
            <person name="Minagawa J."/>
            <person name="Obokata J."/>
            <person name="Shigenobu S."/>
        </authorList>
    </citation>
    <scope>NUCLEOTIDE SEQUENCE [LARGE SCALE GENOMIC DNA]</scope>
</reference>